<gene>
    <name evidence="1" type="ORF">FAZ69_07490</name>
</gene>
<dbReference type="OrthoDB" id="8636739at2"/>
<protein>
    <submittedName>
        <fullName evidence="1">Periplasmic heavy metal sensor</fullName>
    </submittedName>
</protein>
<name>A0A4U1IC58_9BURK</name>
<evidence type="ECO:0000313" key="1">
    <source>
        <dbReference type="EMBL" id="TKC91193.1"/>
    </source>
</evidence>
<dbReference type="Gene3D" id="1.20.120.1490">
    <property type="match status" value="1"/>
</dbReference>
<proteinExistence type="predicted"/>
<sequence length="165" mass="17969">MTGRAWKAVLIGSLVLNVFLLGSVAGGAYQLLTEHREQKTAAAQQQPRALRFAAENLGSDREQQFIDALKDARREVRDQAREGREGRREVLQALAAPQFDRAALDAALAKTRNADIAQRTRVEQGVADFAATLTPEERVKFAGSLKEVGQWRQAQAASAAKGASQ</sequence>
<evidence type="ECO:0000313" key="2">
    <source>
        <dbReference type="Proteomes" id="UP000305539"/>
    </source>
</evidence>
<dbReference type="InterPro" id="IPR025961">
    <property type="entry name" value="Metal_resist"/>
</dbReference>
<dbReference type="AlphaFoldDB" id="A0A4U1IC58"/>
<dbReference type="EMBL" id="SWJE01000003">
    <property type="protein sequence ID" value="TKC91193.1"/>
    <property type="molecule type" value="Genomic_DNA"/>
</dbReference>
<organism evidence="1 2">
    <name type="scientific">Trinickia terrae</name>
    <dbReference type="NCBI Taxonomy" id="2571161"/>
    <lineage>
        <taxon>Bacteria</taxon>
        <taxon>Pseudomonadati</taxon>
        <taxon>Pseudomonadota</taxon>
        <taxon>Betaproteobacteria</taxon>
        <taxon>Burkholderiales</taxon>
        <taxon>Burkholderiaceae</taxon>
        <taxon>Trinickia</taxon>
    </lineage>
</organism>
<keyword evidence="2" id="KW-1185">Reference proteome</keyword>
<dbReference type="Proteomes" id="UP000305539">
    <property type="component" value="Unassembled WGS sequence"/>
</dbReference>
<dbReference type="RefSeq" id="WP_136893309.1">
    <property type="nucleotide sequence ID" value="NZ_SWJE01000003.1"/>
</dbReference>
<dbReference type="Pfam" id="PF13801">
    <property type="entry name" value="Metal_resist"/>
    <property type="match status" value="1"/>
</dbReference>
<reference evidence="1 2" key="1">
    <citation type="submission" date="2019-04" db="EMBL/GenBank/DDBJ databases">
        <title>Trinickia sp. 7GSK02, isolated from subtropical forest soil.</title>
        <authorList>
            <person name="Gao Z.-H."/>
            <person name="Qiu L.-H."/>
        </authorList>
    </citation>
    <scope>NUCLEOTIDE SEQUENCE [LARGE SCALE GENOMIC DNA]</scope>
    <source>
        <strain evidence="1 2">7GSK02</strain>
    </source>
</reference>
<accession>A0A4U1IC58</accession>
<comment type="caution">
    <text evidence="1">The sequence shown here is derived from an EMBL/GenBank/DDBJ whole genome shotgun (WGS) entry which is preliminary data.</text>
</comment>